<sequence length="192" mass="21719">MFRCKTAWFSSSVPQDRLDFWMVEGGTIIEWRQADYLFSDDATCPDTLRIFENNDYISNKVTVFHSLFLSTCEKRQSVKSVCIGHYVLSPASVQDGDTLFLFFFNIEEPSVCYIDSSEGEGHLCDHLRSSVSCEAPGKLFNMQTYCSVPAGYISIENLPKYSGDLHDVHPGVFRCSKCKACLCLGQKYAKTH</sequence>
<dbReference type="STRING" id="32473.ENSXCOP00000014564"/>
<dbReference type="GO" id="GO:0005637">
    <property type="term" value="C:nuclear inner membrane"/>
    <property type="evidence" value="ECO:0007669"/>
    <property type="project" value="TreeGrafter"/>
</dbReference>
<dbReference type="GO" id="GO:0070197">
    <property type="term" value="P:meiotic attachment of telomere to nuclear envelope"/>
    <property type="evidence" value="ECO:0007669"/>
    <property type="project" value="TreeGrafter"/>
</dbReference>
<reference evidence="1" key="2">
    <citation type="submission" date="2025-09" db="UniProtKB">
        <authorList>
            <consortium name="Ensembl"/>
        </authorList>
    </citation>
    <scope>IDENTIFICATION</scope>
</reference>
<evidence type="ECO:0000313" key="2">
    <source>
        <dbReference type="Proteomes" id="UP000261380"/>
    </source>
</evidence>
<keyword evidence="2" id="KW-1185">Reference proteome</keyword>
<dbReference type="AlphaFoldDB" id="A0A3B5M3L4"/>
<name>A0A3B5M3L4_9TELE</name>
<protein>
    <submittedName>
        <fullName evidence="1">Telomere repeat binding bouquet formation protein 2</fullName>
    </submittedName>
</protein>
<reference evidence="1" key="1">
    <citation type="submission" date="2025-08" db="UniProtKB">
        <authorList>
            <consortium name="Ensembl"/>
        </authorList>
    </citation>
    <scope>IDENTIFICATION</scope>
</reference>
<dbReference type="PANTHER" id="PTHR35345">
    <property type="entry name" value="TELOMERE REPEATS-BINDING BOUQUET FORMATION PROTEIN 2"/>
    <property type="match status" value="1"/>
</dbReference>
<accession>A0A3B5M3L4</accession>
<dbReference type="Ensembl" id="ENSXCOT00000014749.1">
    <property type="protein sequence ID" value="ENSXCOP00000014564.1"/>
    <property type="gene ID" value="ENSXCOG00000011048.1"/>
</dbReference>
<organism evidence="1 2">
    <name type="scientific">Xiphophorus couchianus</name>
    <name type="common">Monterrey platyfish</name>
    <dbReference type="NCBI Taxonomy" id="32473"/>
    <lineage>
        <taxon>Eukaryota</taxon>
        <taxon>Metazoa</taxon>
        <taxon>Chordata</taxon>
        <taxon>Craniata</taxon>
        <taxon>Vertebrata</taxon>
        <taxon>Euteleostomi</taxon>
        <taxon>Actinopterygii</taxon>
        <taxon>Neopterygii</taxon>
        <taxon>Teleostei</taxon>
        <taxon>Neoteleostei</taxon>
        <taxon>Acanthomorphata</taxon>
        <taxon>Ovalentaria</taxon>
        <taxon>Atherinomorphae</taxon>
        <taxon>Cyprinodontiformes</taxon>
        <taxon>Poeciliidae</taxon>
        <taxon>Poeciliinae</taxon>
        <taxon>Xiphophorus</taxon>
    </lineage>
</organism>
<dbReference type="GO" id="GO:0007129">
    <property type="term" value="P:homologous chromosome pairing at meiosis"/>
    <property type="evidence" value="ECO:0007669"/>
    <property type="project" value="TreeGrafter"/>
</dbReference>
<dbReference type="GeneTree" id="ENSGT00390000012336"/>
<dbReference type="Pfam" id="PF15101">
    <property type="entry name" value="TERB2"/>
    <property type="match status" value="1"/>
</dbReference>
<dbReference type="InterPro" id="IPR028065">
    <property type="entry name" value="TERB2"/>
</dbReference>
<evidence type="ECO:0000313" key="1">
    <source>
        <dbReference type="Ensembl" id="ENSXCOP00000014564.1"/>
    </source>
</evidence>
<dbReference type="PANTHER" id="PTHR35345:SF1">
    <property type="entry name" value="TELOMERE REPEATS-BINDING BOUQUET FORMATION PROTEIN 2"/>
    <property type="match status" value="1"/>
</dbReference>
<proteinExistence type="predicted"/>
<dbReference type="Proteomes" id="UP000261380">
    <property type="component" value="Unplaced"/>
</dbReference>